<accession>A0A7K1LJP1</accession>
<dbReference type="Proteomes" id="UP000462152">
    <property type="component" value="Unassembled WGS sequence"/>
</dbReference>
<gene>
    <name evidence="2" type="ORF">GMA10_09345</name>
</gene>
<dbReference type="Pfam" id="PF13302">
    <property type="entry name" value="Acetyltransf_3"/>
    <property type="match status" value="1"/>
</dbReference>
<sequence>MNTDRAATTDQPEDRTERLDLHVPRMTDLDELHRLYSDPRVWTHLPSGRFADVGTTRNVLAGWISAWDAGLGTWVAREDGKVVGHGGCALRNGVFWNLGYRFSPEAQGRGLATELSRRALDRATTLRPETPIVAYLLENNRASAAVAEKLGLTLRHRGPDAGNPDPSAIRLVYADRPLQPEVLKATQK</sequence>
<evidence type="ECO:0000313" key="2">
    <source>
        <dbReference type="EMBL" id="MUN55408.1"/>
    </source>
</evidence>
<comment type="caution">
    <text evidence="2">The sequence shown here is derived from an EMBL/GenBank/DDBJ whole genome shotgun (WGS) entry which is preliminary data.</text>
</comment>
<feature type="domain" description="N-acetyltransferase" evidence="1">
    <location>
        <begin position="19"/>
        <end position="176"/>
    </location>
</feature>
<evidence type="ECO:0000313" key="3">
    <source>
        <dbReference type="Proteomes" id="UP000462152"/>
    </source>
</evidence>
<dbReference type="Gene3D" id="3.40.630.30">
    <property type="match status" value="1"/>
</dbReference>
<protein>
    <submittedName>
        <fullName evidence="2">GNAT family N-acetyltransferase</fullName>
    </submittedName>
</protein>
<dbReference type="PROSITE" id="PS51186">
    <property type="entry name" value="GNAT"/>
    <property type="match status" value="1"/>
</dbReference>
<dbReference type="InterPro" id="IPR000182">
    <property type="entry name" value="GNAT_dom"/>
</dbReference>
<dbReference type="OrthoDB" id="3533156at2"/>
<evidence type="ECO:0000259" key="1">
    <source>
        <dbReference type="PROSITE" id="PS51186"/>
    </source>
</evidence>
<dbReference type="EMBL" id="WOGT01000005">
    <property type="protein sequence ID" value="MUN55408.1"/>
    <property type="molecule type" value="Genomic_DNA"/>
</dbReference>
<dbReference type="AlphaFoldDB" id="A0A7K1LJP1"/>
<dbReference type="GO" id="GO:0016747">
    <property type="term" value="F:acyltransferase activity, transferring groups other than amino-acyl groups"/>
    <property type="evidence" value="ECO:0007669"/>
    <property type="project" value="InterPro"/>
</dbReference>
<dbReference type="SUPFAM" id="SSF55729">
    <property type="entry name" value="Acyl-CoA N-acyltransferases (Nat)"/>
    <property type="match status" value="1"/>
</dbReference>
<dbReference type="InterPro" id="IPR051531">
    <property type="entry name" value="N-acetyltransferase"/>
</dbReference>
<proteinExistence type="predicted"/>
<dbReference type="InterPro" id="IPR016181">
    <property type="entry name" value="Acyl_CoA_acyltransferase"/>
</dbReference>
<name>A0A7K1LJP1_9MICC</name>
<keyword evidence="3" id="KW-1185">Reference proteome</keyword>
<dbReference type="RefSeq" id="WP_129316116.1">
    <property type="nucleotide sequence ID" value="NZ_NOIQ01000018.1"/>
</dbReference>
<keyword evidence="2" id="KW-0808">Transferase</keyword>
<organism evidence="2 3">
    <name type="scientific">Rothia koreensis</name>
    <dbReference type="NCBI Taxonomy" id="592378"/>
    <lineage>
        <taxon>Bacteria</taxon>
        <taxon>Bacillati</taxon>
        <taxon>Actinomycetota</taxon>
        <taxon>Actinomycetes</taxon>
        <taxon>Micrococcales</taxon>
        <taxon>Micrococcaceae</taxon>
        <taxon>Rothia</taxon>
    </lineage>
</organism>
<dbReference type="PANTHER" id="PTHR43792:SF1">
    <property type="entry name" value="N-ACETYLTRANSFERASE DOMAIN-CONTAINING PROTEIN"/>
    <property type="match status" value="1"/>
</dbReference>
<dbReference type="PANTHER" id="PTHR43792">
    <property type="entry name" value="GNAT FAMILY, PUTATIVE (AFU_ORTHOLOGUE AFUA_3G00765)-RELATED-RELATED"/>
    <property type="match status" value="1"/>
</dbReference>
<reference evidence="2 3" key="1">
    <citation type="submission" date="2019-12" db="EMBL/GenBank/DDBJ databases">
        <authorList>
            <person name="Li J."/>
            <person name="Shi Y."/>
            <person name="Xu G."/>
            <person name="Xiao D."/>
            <person name="Ran X."/>
        </authorList>
    </citation>
    <scope>NUCLEOTIDE SEQUENCE [LARGE SCALE GENOMIC DNA]</scope>
    <source>
        <strain evidence="2 3">JCM 15915</strain>
    </source>
</reference>
<dbReference type="CDD" id="cd04301">
    <property type="entry name" value="NAT_SF"/>
    <property type="match status" value="1"/>
</dbReference>